<comment type="caution">
    <text evidence="2">The sequence shown here is derived from an EMBL/GenBank/DDBJ whole genome shotgun (WGS) entry which is preliminary data.</text>
</comment>
<proteinExistence type="predicted"/>
<evidence type="ECO:0000256" key="1">
    <source>
        <dbReference type="SAM" id="Phobius"/>
    </source>
</evidence>
<reference evidence="2 3" key="1">
    <citation type="journal article" date="2017" name="Nat. Commun.">
        <title>Genome assembly with in vitro proximity ligation data and whole-genome triplication in lettuce.</title>
        <authorList>
            <person name="Reyes-Chin-Wo S."/>
            <person name="Wang Z."/>
            <person name="Yang X."/>
            <person name="Kozik A."/>
            <person name="Arikit S."/>
            <person name="Song C."/>
            <person name="Xia L."/>
            <person name="Froenicke L."/>
            <person name="Lavelle D.O."/>
            <person name="Truco M.J."/>
            <person name="Xia R."/>
            <person name="Zhu S."/>
            <person name="Xu C."/>
            <person name="Xu H."/>
            <person name="Xu X."/>
            <person name="Cox K."/>
            <person name="Korf I."/>
            <person name="Meyers B.C."/>
            <person name="Michelmore R.W."/>
        </authorList>
    </citation>
    <scope>NUCLEOTIDE SEQUENCE [LARGE SCALE GENOMIC DNA]</scope>
    <source>
        <strain evidence="3">cv. Salinas</strain>
        <tissue evidence="2">Seedlings</tissue>
    </source>
</reference>
<accession>A0A9R1UR31</accession>
<dbReference type="PANTHER" id="PTHR48258">
    <property type="entry name" value="DUF4218 DOMAIN-CONTAINING PROTEIN-RELATED"/>
    <property type="match status" value="1"/>
</dbReference>
<keyword evidence="1" id="KW-0812">Transmembrane</keyword>
<keyword evidence="3" id="KW-1185">Reference proteome</keyword>
<evidence type="ECO:0008006" key="4">
    <source>
        <dbReference type="Google" id="ProtNLM"/>
    </source>
</evidence>
<keyword evidence="1" id="KW-1133">Transmembrane helix</keyword>
<keyword evidence="1" id="KW-0472">Membrane</keyword>
<dbReference type="AlphaFoldDB" id="A0A9R1UR31"/>
<name>A0A9R1UR31_LACSA</name>
<gene>
    <name evidence="2" type="ORF">LSAT_V11C800424100</name>
</gene>
<protein>
    <recommendedName>
        <fullName evidence="4">DUF4218 domain-containing protein</fullName>
    </recommendedName>
</protein>
<organism evidence="2 3">
    <name type="scientific">Lactuca sativa</name>
    <name type="common">Garden lettuce</name>
    <dbReference type="NCBI Taxonomy" id="4236"/>
    <lineage>
        <taxon>Eukaryota</taxon>
        <taxon>Viridiplantae</taxon>
        <taxon>Streptophyta</taxon>
        <taxon>Embryophyta</taxon>
        <taxon>Tracheophyta</taxon>
        <taxon>Spermatophyta</taxon>
        <taxon>Magnoliopsida</taxon>
        <taxon>eudicotyledons</taxon>
        <taxon>Gunneridae</taxon>
        <taxon>Pentapetalae</taxon>
        <taxon>asterids</taxon>
        <taxon>campanulids</taxon>
        <taxon>Asterales</taxon>
        <taxon>Asteraceae</taxon>
        <taxon>Cichorioideae</taxon>
        <taxon>Cichorieae</taxon>
        <taxon>Lactucinae</taxon>
        <taxon>Lactuca</taxon>
    </lineage>
</organism>
<sequence length="216" mass="25338">MSFVPISFRVVYFCRVVSIIATPMPKHLWEALIELSLFFKTLTTSTTTKDMERIEAEMIIILCIIETMFVPVNNDVKNKARVEGSVVNAYLLREASLFCSHYLVTGVPTRNTKFPQNDDRVGHEQPDDNNEILDIFSYPGRHYGRFRNRMLSDEELHDAQTYILLIEDKIKHYIKYLTYTSLLIIIIICCVIDLNKIYMHAFVYYIIVTFKMLFKQ</sequence>
<evidence type="ECO:0000313" key="3">
    <source>
        <dbReference type="Proteomes" id="UP000235145"/>
    </source>
</evidence>
<dbReference type="EMBL" id="NBSK02000008">
    <property type="protein sequence ID" value="KAJ0192442.1"/>
    <property type="molecule type" value="Genomic_DNA"/>
</dbReference>
<feature type="transmembrane region" description="Helical" evidence="1">
    <location>
        <begin position="173"/>
        <end position="191"/>
    </location>
</feature>
<dbReference type="Proteomes" id="UP000235145">
    <property type="component" value="Unassembled WGS sequence"/>
</dbReference>
<dbReference type="PANTHER" id="PTHR48258:SF11">
    <property type="entry name" value="TDCA1-ORF2 PROTEIN"/>
    <property type="match status" value="1"/>
</dbReference>
<evidence type="ECO:0000313" key="2">
    <source>
        <dbReference type="EMBL" id="KAJ0192442.1"/>
    </source>
</evidence>